<dbReference type="PANTHER" id="PTHR14155:SF627">
    <property type="entry name" value="OS06G0192800 PROTEIN"/>
    <property type="match status" value="1"/>
</dbReference>
<feature type="region of interest" description="Disordered" evidence="5">
    <location>
        <begin position="400"/>
        <end position="420"/>
    </location>
</feature>
<dbReference type="GO" id="GO:0008270">
    <property type="term" value="F:zinc ion binding"/>
    <property type="evidence" value="ECO:0007669"/>
    <property type="project" value="UniProtKB-KW"/>
</dbReference>
<dbReference type="InterPro" id="IPR011016">
    <property type="entry name" value="Znf_RING-CH"/>
</dbReference>
<accession>A0A7S1BW70</accession>
<feature type="domain" description="RING-type" evidence="7">
    <location>
        <begin position="874"/>
        <end position="915"/>
    </location>
</feature>
<dbReference type="CDD" id="cd16454">
    <property type="entry name" value="RING-H2_PA-TM-RING"/>
    <property type="match status" value="1"/>
</dbReference>
<proteinExistence type="predicted"/>
<evidence type="ECO:0000256" key="4">
    <source>
        <dbReference type="PROSITE-ProRule" id="PRU00175"/>
    </source>
</evidence>
<feature type="compositionally biased region" description="Basic and acidic residues" evidence="5">
    <location>
        <begin position="166"/>
        <end position="183"/>
    </location>
</feature>
<feature type="compositionally biased region" description="Low complexity" evidence="5">
    <location>
        <begin position="290"/>
        <end position="304"/>
    </location>
</feature>
<keyword evidence="3" id="KW-0862">Zinc</keyword>
<evidence type="ECO:0000259" key="7">
    <source>
        <dbReference type="PROSITE" id="PS50089"/>
    </source>
</evidence>
<feature type="transmembrane region" description="Helical" evidence="6">
    <location>
        <begin position="625"/>
        <end position="647"/>
    </location>
</feature>
<evidence type="ECO:0000256" key="3">
    <source>
        <dbReference type="ARBA" id="ARBA00022833"/>
    </source>
</evidence>
<dbReference type="EMBL" id="HBFR01037131">
    <property type="protein sequence ID" value="CAD8899834.1"/>
    <property type="molecule type" value="Transcribed_RNA"/>
</dbReference>
<dbReference type="PROSITE" id="PS50089">
    <property type="entry name" value="ZF_RING_2"/>
    <property type="match status" value="1"/>
</dbReference>
<keyword evidence="6" id="KW-0812">Transmembrane</keyword>
<feature type="region of interest" description="Disordered" evidence="5">
    <location>
        <begin position="93"/>
        <end position="119"/>
    </location>
</feature>
<dbReference type="SMART" id="SM00744">
    <property type="entry name" value="RINGv"/>
    <property type="match status" value="1"/>
</dbReference>
<feature type="transmembrane region" description="Helical" evidence="6">
    <location>
        <begin position="742"/>
        <end position="766"/>
    </location>
</feature>
<evidence type="ECO:0000256" key="5">
    <source>
        <dbReference type="SAM" id="MobiDB-lite"/>
    </source>
</evidence>
<dbReference type="InterPro" id="IPR001841">
    <property type="entry name" value="Znf_RING"/>
</dbReference>
<evidence type="ECO:0000256" key="6">
    <source>
        <dbReference type="SAM" id="Phobius"/>
    </source>
</evidence>
<feature type="region of interest" description="Disordered" evidence="5">
    <location>
        <begin position="138"/>
        <end position="204"/>
    </location>
</feature>
<dbReference type="Pfam" id="PF13639">
    <property type="entry name" value="zf-RING_2"/>
    <property type="match status" value="1"/>
</dbReference>
<keyword evidence="2 4" id="KW-0863">Zinc-finger</keyword>
<evidence type="ECO:0000313" key="8">
    <source>
        <dbReference type="EMBL" id="CAD8899834.1"/>
    </source>
</evidence>
<feature type="region of interest" description="Disordered" evidence="5">
    <location>
        <begin position="1"/>
        <end position="21"/>
    </location>
</feature>
<dbReference type="AlphaFoldDB" id="A0A7S1BW70"/>
<protein>
    <recommendedName>
        <fullName evidence="7">RING-type domain-containing protein</fullName>
    </recommendedName>
</protein>
<feature type="region of interest" description="Disordered" evidence="5">
    <location>
        <begin position="261"/>
        <end position="304"/>
    </location>
</feature>
<feature type="transmembrane region" description="Helical" evidence="6">
    <location>
        <begin position="701"/>
        <end position="721"/>
    </location>
</feature>
<dbReference type="Gene3D" id="3.30.40.10">
    <property type="entry name" value="Zinc/RING finger domain, C3HC4 (zinc finger)"/>
    <property type="match status" value="1"/>
</dbReference>
<feature type="compositionally biased region" description="Pro residues" evidence="5">
    <location>
        <begin position="371"/>
        <end position="383"/>
    </location>
</feature>
<feature type="compositionally biased region" description="Gly residues" evidence="5">
    <location>
        <begin position="156"/>
        <end position="165"/>
    </location>
</feature>
<feature type="region of interest" description="Disordered" evidence="5">
    <location>
        <begin position="439"/>
        <end position="459"/>
    </location>
</feature>
<dbReference type="PANTHER" id="PTHR14155">
    <property type="entry name" value="RING FINGER DOMAIN-CONTAINING"/>
    <property type="match status" value="1"/>
</dbReference>
<evidence type="ECO:0000256" key="1">
    <source>
        <dbReference type="ARBA" id="ARBA00022723"/>
    </source>
</evidence>
<evidence type="ECO:0000256" key="2">
    <source>
        <dbReference type="ARBA" id="ARBA00022771"/>
    </source>
</evidence>
<dbReference type="InterPro" id="IPR053238">
    <property type="entry name" value="RING-H2_zinc_finger"/>
</dbReference>
<name>A0A7S1BW70_9STRA</name>
<organism evidence="8">
    <name type="scientific">Corethron hystrix</name>
    <dbReference type="NCBI Taxonomy" id="216773"/>
    <lineage>
        <taxon>Eukaryota</taxon>
        <taxon>Sar</taxon>
        <taxon>Stramenopiles</taxon>
        <taxon>Ochrophyta</taxon>
        <taxon>Bacillariophyta</taxon>
        <taxon>Coscinodiscophyceae</taxon>
        <taxon>Corethrophycidae</taxon>
        <taxon>Corethrales</taxon>
        <taxon>Corethraceae</taxon>
        <taxon>Corethron</taxon>
    </lineage>
</organism>
<keyword evidence="6" id="KW-1133">Transmembrane helix</keyword>
<feature type="transmembrane region" description="Helical" evidence="6">
    <location>
        <begin position="659"/>
        <end position="681"/>
    </location>
</feature>
<keyword evidence="6" id="KW-0472">Membrane</keyword>
<dbReference type="SMART" id="SM01197">
    <property type="entry name" value="FANCL_C"/>
    <property type="match status" value="1"/>
</dbReference>
<sequence>MDAAALSEPGTSTILPPSPSLDLAAPLESISDPAELQAELPIVCVAFPDPSSAQKCDDDVDVKVEFDVHADVNERKQASPSTTLPIANAFAAPNDASSADSVEEIETASSSDGASAKETRVSVAAEESIASFAAAAAPTEVVGKQHQQRREEGEEGVNGGGGRGRNGGEGRVERIEGDGTGEGKEEEEVEEKEEMTEETEDFPDLFPVIVATPVDARPSSHECEIWTDEMPFPDDGDTNNDSPYFGLPLLPMTQSRHLSPPLSVFTSSFSDAENDGSNNNEDGDDDVNDNDNGNNNGNDNVHININVNDNVNVQDDISSLPALVSRDETSAAASSDASSSVSVPADITSAASTSNSVAWSGVDPVVNDQTPPSPSPVDSPPTQSPSLLSSSVRMDHLTHHQLRHSPVSRTRDSGASGGNWYSFRRLSSASAVDERTEEARSHISLLPPPPDRIPPRRRVRPSWIDDTVPDIDFRPAPLRRRASYHGDTSLYASPSAFMEMSERNASTSNNNNDGERQMEAEHEVQNIEEQEQDNFVAPGNQLRRHQEQQETNDTWEDQYDALDATRTTLLRRAAGWRDRTNRRGVRRHHEAWTRSSSDDDESAFLARRRRFEEWFERTVATMRSLFNTVLIAILICWVILTITFVRDLSNTCNTLIQKFYWIATLQLMSLLLRTDILRNFLCYDPNINRGLPLPLRVVTLNLLYILFLLYVLLRGFYLAFIQENHCTQNVELFITLRIYISLHYAALAIVVFGYGIPICALARWVVGGRGADPAPRGRIFDSMIRTTSAGPYGGSGRRFPDIFTLGGTSAATAGTARTNRTMGMTTMEFPGTGDIVLPDNLRSRRNFSGAPPTFIDEMRQVKKADFLESYPTECCICMNDFEDEDVNVVTECNHVFHKDCFEEWLKMARTCPVCRHNLLGSAAGVAGLGVIGSSADVDGAAASLFLSADLRDSEFHQEITNLLRILRQYEERIQPTAEGATTTLTVGGGAINWGGQSSLINREQQNIFSAEVNDEDSFIAENGNISDSNGPTTSNNPDRVVEHIESDMERGIWETNSSTFHE</sequence>
<reference evidence="8" key="1">
    <citation type="submission" date="2021-01" db="EMBL/GenBank/DDBJ databases">
        <authorList>
            <person name="Corre E."/>
            <person name="Pelletier E."/>
            <person name="Niang G."/>
            <person name="Scheremetjew M."/>
            <person name="Finn R."/>
            <person name="Kale V."/>
            <person name="Holt S."/>
            <person name="Cochrane G."/>
            <person name="Meng A."/>
            <person name="Brown T."/>
            <person name="Cohen L."/>
        </authorList>
    </citation>
    <scope>NUCLEOTIDE SEQUENCE</scope>
    <source>
        <strain evidence="8">308</strain>
    </source>
</reference>
<dbReference type="SMART" id="SM00184">
    <property type="entry name" value="RING"/>
    <property type="match status" value="1"/>
</dbReference>
<dbReference type="SUPFAM" id="SSF57850">
    <property type="entry name" value="RING/U-box"/>
    <property type="match status" value="1"/>
</dbReference>
<dbReference type="InterPro" id="IPR013083">
    <property type="entry name" value="Znf_RING/FYVE/PHD"/>
</dbReference>
<feature type="region of interest" description="Disordered" evidence="5">
    <location>
        <begin position="352"/>
        <end position="388"/>
    </location>
</feature>
<feature type="compositionally biased region" description="Acidic residues" evidence="5">
    <location>
        <begin position="184"/>
        <end position="203"/>
    </location>
</feature>
<gene>
    <name evidence="8" type="ORF">CHYS00102_LOCUS27050</name>
</gene>
<keyword evidence="1" id="KW-0479">Metal-binding</keyword>